<dbReference type="Proteomes" id="UP000000673">
    <property type="component" value="Unassembled WGS sequence"/>
</dbReference>
<dbReference type="EMBL" id="ADMH02002142">
    <property type="protein sequence ID" value="ETN58311.1"/>
    <property type="molecule type" value="Genomic_DNA"/>
</dbReference>
<dbReference type="GO" id="GO:0005524">
    <property type="term" value="F:ATP binding"/>
    <property type="evidence" value="ECO:0007669"/>
    <property type="project" value="UniProtKB-KW"/>
</dbReference>
<keyword evidence="6" id="KW-0472">Membrane</keyword>
<feature type="domain" description="ABC transmembrane type-1" evidence="7">
    <location>
        <begin position="1"/>
        <end position="39"/>
    </location>
</feature>
<dbReference type="VEuPathDB" id="VectorBase:ADAC010104"/>
<reference evidence="8 10" key="1">
    <citation type="journal article" date="2010" name="BMC Genomics">
        <title>Combination of measures distinguishes pre-miRNAs from other stem-loops in the genome of the newly sequenced Anopheles darlingi.</title>
        <authorList>
            <person name="Mendes N.D."/>
            <person name="Freitas A.T."/>
            <person name="Vasconcelos A.T."/>
            <person name="Sagot M.F."/>
        </authorList>
    </citation>
    <scope>NUCLEOTIDE SEQUENCE</scope>
</reference>
<organism evidence="8">
    <name type="scientific">Anopheles darlingi</name>
    <name type="common">Mosquito</name>
    <dbReference type="NCBI Taxonomy" id="43151"/>
    <lineage>
        <taxon>Eukaryota</taxon>
        <taxon>Metazoa</taxon>
        <taxon>Ecdysozoa</taxon>
        <taxon>Arthropoda</taxon>
        <taxon>Hexapoda</taxon>
        <taxon>Insecta</taxon>
        <taxon>Pterygota</taxon>
        <taxon>Neoptera</taxon>
        <taxon>Endopterygota</taxon>
        <taxon>Diptera</taxon>
        <taxon>Nematocera</taxon>
        <taxon>Culicoidea</taxon>
        <taxon>Culicidae</taxon>
        <taxon>Anophelinae</taxon>
        <taxon>Anopheles</taxon>
    </lineage>
</organism>
<dbReference type="eggNOG" id="KOG0054">
    <property type="taxonomic scope" value="Eukaryota"/>
</dbReference>
<dbReference type="Gene3D" id="1.20.1560.10">
    <property type="entry name" value="ABC transporter type 1, transmembrane domain"/>
    <property type="match status" value="2"/>
</dbReference>
<keyword evidence="5" id="KW-1133">Transmembrane helix</keyword>
<dbReference type="Pfam" id="PF00664">
    <property type="entry name" value="ABC_membrane"/>
    <property type="match status" value="2"/>
</dbReference>
<reference evidence="8" key="3">
    <citation type="journal article" date="2013" name="Nucleic Acids Res.">
        <title>The genome of Anopheles darlingi, the main neotropical malaria vector.</title>
        <authorList>
            <person name="Marinotti O."/>
            <person name="Cerqueira G.C."/>
            <person name="de Almeida L.G."/>
            <person name="Ferro M.I."/>
            <person name="Loreto E.L."/>
            <person name="Zaha A."/>
            <person name="Teixeira S.M."/>
            <person name="Wespiser A.R."/>
            <person name="Almeida E Silva A."/>
            <person name="Schlindwein A.D."/>
            <person name="Pacheco A.C."/>
            <person name="Silva A.L."/>
            <person name="Graveley B.R."/>
            <person name="Walenz B.P."/>
            <person name="Lima Bde A."/>
            <person name="Ribeiro C.A."/>
            <person name="Nunes-Silva C.G."/>
            <person name="de Carvalho C.R."/>
            <person name="Soares C.M."/>
            <person name="de Menezes C.B."/>
            <person name="Matiolli C."/>
            <person name="Caffrey D."/>
            <person name="Araujo D.A."/>
            <person name="de Oliveira D.M."/>
            <person name="Golenbock D."/>
            <person name="Grisard E.C."/>
            <person name="Fantinatti-Garboggini F."/>
            <person name="de Carvalho F.M."/>
            <person name="Barcellos F.G."/>
            <person name="Prosdocimi F."/>
            <person name="May G."/>
            <person name="Azevedo Junior G.M."/>
            <person name="Guimaraes G.M."/>
            <person name="Goldman G.H."/>
            <person name="Padilha I.Q."/>
            <person name="Batista Jda S."/>
            <person name="Ferro J.A."/>
            <person name="Ribeiro J.M."/>
            <person name="Fietto J.L."/>
            <person name="Dabbas K.M."/>
            <person name="Cerdeira L."/>
            <person name="Agnez-Lima L.F."/>
            <person name="Brocchi M."/>
            <person name="de Carvalho M.O."/>
            <person name="Teixeira Mde M."/>
            <person name="Diniz Maia Mde M."/>
            <person name="Goldman M.H."/>
            <person name="Cruz Schneider M.P."/>
            <person name="Felipe M.S."/>
            <person name="Hungria M."/>
            <person name="Nicolas M.F."/>
            <person name="Pereira M."/>
            <person name="Montes M.A."/>
            <person name="Cantao M.E."/>
            <person name="Vincentz M."/>
            <person name="Rafael M.S."/>
            <person name="Silverman N."/>
            <person name="Stoco P.H."/>
            <person name="Souza R.C."/>
            <person name="Vicentini R."/>
            <person name="Gazzinelli R.T."/>
            <person name="Neves Rde O."/>
            <person name="Silva R."/>
            <person name="Astolfi-Filho S."/>
            <person name="Maciel T.E."/>
            <person name="Urmenyi T.P."/>
            <person name="Tadei W.P."/>
            <person name="Camargo E.P."/>
            <person name="de Vasconcelos A.T."/>
        </authorList>
    </citation>
    <scope>NUCLEOTIDE SEQUENCE</scope>
</reference>
<dbReference type="HOGENOM" id="CLU_1788439_0_0_1"/>
<dbReference type="PANTHER" id="PTHR24223">
    <property type="entry name" value="ATP-BINDING CASSETTE SUB-FAMILY C"/>
    <property type="match status" value="1"/>
</dbReference>
<evidence type="ECO:0000256" key="4">
    <source>
        <dbReference type="ARBA" id="ARBA00022840"/>
    </source>
</evidence>
<evidence type="ECO:0000313" key="8">
    <source>
        <dbReference type="EMBL" id="ETN58311.1"/>
    </source>
</evidence>
<feature type="domain" description="ABC transmembrane type-1" evidence="7">
    <location>
        <begin position="85"/>
        <end position="145"/>
    </location>
</feature>
<name>W5J394_ANODA</name>
<dbReference type="AlphaFoldDB" id="W5J394"/>
<dbReference type="GO" id="GO:0016020">
    <property type="term" value="C:membrane"/>
    <property type="evidence" value="ECO:0007669"/>
    <property type="project" value="InterPro"/>
</dbReference>
<sequence>MTFFDTTPRGRIIARFSNDINTLDYSLPMNIKNFIPTVLRHSSIWLATWYLSLHALMQRPFYTGRYYTTSIICVAGELVPQFAYLNAAAMLHRALLHHVLRLPSKFFDTNPTGRILSRFSKDVDVLDNVLPDQLIYIVFSIFEVT</sequence>
<gene>
    <name evidence="8" type="ORF">AND_010104</name>
</gene>
<keyword evidence="4" id="KW-0067">ATP-binding</keyword>
<reference evidence="8" key="2">
    <citation type="submission" date="2010-05" db="EMBL/GenBank/DDBJ databases">
        <authorList>
            <person name="Almeida L.G."/>
            <person name="Nicolas M.F."/>
            <person name="Souza R.C."/>
            <person name="Vasconcelos A.T.R."/>
        </authorList>
    </citation>
    <scope>NUCLEOTIDE SEQUENCE</scope>
</reference>
<dbReference type="STRING" id="43151.W5J394"/>
<keyword evidence="2" id="KW-0812">Transmembrane</keyword>
<dbReference type="InterPro" id="IPR036640">
    <property type="entry name" value="ABC1_TM_sf"/>
</dbReference>
<evidence type="ECO:0000256" key="2">
    <source>
        <dbReference type="ARBA" id="ARBA00022692"/>
    </source>
</evidence>
<dbReference type="SUPFAM" id="SSF90123">
    <property type="entry name" value="ABC transporter transmembrane region"/>
    <property type="match status" value="2"/>
</dbReference>
<dbReference type="PANTHER" id="PTHR24223:SF415">
    <property type="entry name" value="FI20190P1"/>
    <property type="match status" value="1"/>
</dbReference>
<dbReference type="InterPro" id="IPR011527">
    <property type="entry name" value="ABC1_TM_dom"/>
</dbReference>
<keyword evidence="1" id="KW-0813">Transport</keyword>
<accession>W5J394</accession>
<keyword evidence="10" id="KW-1185">Reference proteome</keyword>
<dbReference type="EnsemblMetazoa" id="ADAC010104-RA">
    <property type="protein sequence ID" value="ADAC010104-PA"/>
    <property type="gene ID" value="ADAC010104"/>
</dbReference>
<evidence type="ECO:0000256" key="6">
    <source>
        <dbReference type="ARBA" id="ARBA00023136"/>
    </source>
</evidence>
<dbReference type="GO" id="GO:0140359">
    <property type="term" value="F:ABC-type transporter activity"/>
    <property type="evidence" value="ECO:0007669"/>
    <property type="project" value="InterPro"/>
</dbReference>
<evidence type="ECO:0000313" key="10">
    <source>
        <dbReference type="Proteomes" id="UP000000673"/>
    </source>
</evidence>
<dbReference type="PROSITE" id="PS50929">
    <property type="entry name" value="ABC_TM1F"/>
    <property type="match status" value="2"/>
</dbReference>
<dbReference type="OMA" id="WLATWYL"/>
<reference evidence="9" key="4">
    <citation type="submission" date="2015-06" db="UniProtKB">
        <authorList>
            <consortium name="EnsemblMetazoa"/>
        </authorList>
    </citation>
    <scope>IDENTIFICATION</scope>
</reference>
<proteinExistence type="predicted"/>
<evidence type="ECO:0000256" key="1">
    <source>
        <dbReference type="ARBA" id="ARBA00022448"/>
    </source>
</evidence>
<evidence type="ECO:0000256" key="3">
    <source>
        <dbReference type="ARBA" id="ARBA00022741"/>
    </source>
</evidence>
<keyword evidence="3" id="KW-0547">Nucleotide-binding</keyword>
<evidence type="ECO:0000313" key="9">
    <source>
        <dbReference type="EnsemblMetazoa" id="ADAC010104-PA"/>
    </source>
</evidence>
<evidence type="ECO:0000256" key="5">
    <source>
        <dbReference type="ARBA" id="ARBA00022989"/>
    </source>
</evidence>
<dbReference type="InterPro" id="IPR050173">
    <property type="entry name" value="ABC_transporter_C-like"/>
</dbReference>
<evidence type="ECO:0000259" key="7">
    <source>
        <dbReference type="PROSITE" id="PS50929"/>
    </source>
</evidence>
<protein>
    <recommendedName>
        <fullName evidence="7">ABC transmembrane type-1 domain-containing protein</fullName>
    </recommendedName>
</protein>